<evidence type="ECO:0000259" key="7">
    <source>
        <dbReference type="Pfam" id="PF00324"/>
    </source>
</evidence>
<dbReference type="KEGG" id="ure:UREG_07091"/>
<evidence type="ECO:0000256" key="3">
    <source>
        <dbReference type="ARBA" id="ARBA00022989"/>
    </source>
</evidence>
<gene>
    <name evidence="8" type="ORF">UREG_07091</name>
</gene>
<reference evidence="9" key="1">
    <citation type="journal article" date="2009" name="Genome Res.">
        <title>Comparative genomic analyses of the human fungal pathogens Coccidioides and their relatives.</title>
        <authorList>
            <person name="Sharpton T.J."/>
            <person name="Stajich J.E."/>
            <person name="Rounsley S.D."/>
            <person name="Gardner M.J."/>
            <person name="Wortman J.R."/>
            <person name="Jordar V.S."/>
            <person name="Maiti R."/>
            <person name="Kodira C.D."/>
            <person name="Neafsey D.E."/>
            <person name="Zeng Q."/>
            <person name="Hung C.-Y."/>
            <person name="McMahan C."/>
            <person name="Muszewska A."/>
            <person name="Grynberg M."/>
            <person name="Mandel M.A."/>
            <person name="Kellner E.M."/>
            <person name="Barker B.M."/>
            <person name="Galgiani J.N."/>
            <person name="Orbach M.J."/>
            <person name="Kirkland T.N."/>
            <person name="Cole G.T."/>
            <person name="Henn M.R."/>
            <person name="Birren B.W."/>
            <person name="Taylor J.W."/>
        </authorList>
    </citation>
    <scope>NUCLEOTIDE SEQUENCE [LARGE SCALE GENOMIC DNA]</scope>
    <source>
        <strain evidence="9">UAMH 1704</strain>
    </source>
</reference>
<evidence type="ECO:0000256" key="6">
    <source>
        <dbReference type="SAM" id="Phobius"/>
    </source>
</evidence>
<evidence type="ECO:0000256" key="1">
    <source>
        <dbReference type="ARBA" id="ARBA00004141"/>
    </source>
</evidence>
<dbReference type="Gene3D" id="1.20.1740.10">
    <property type="entry name" value="Amino acid/polyamine transporter I"/>
    <property type="match status" value="1"/>
</dbReference>
<dbReference type="HOGENOM" id="CLU_1062442_0_0_1"/>
<dbReference type="GeneID" id="8443238"/>
<dbReference type="eggNOG" id="KOG1286">
    <property type="taxonomic scope" value="Eukaryota"/>
</dbReference>
<dbReference type="InParanoid" id="C4JY40"/>
<evidence type="ECO:0000256" key="4">
    <source>
        <dbReference type="ARBA" id="ARBA00023136"/>
    </source>
</evidence>
<dbReference type="STRING" id="336963.C4JY40"/>
<dbReference type="Proteomes" id="UP000002058">
    <property type="component" value="Unassembled WGS sequence"/>
</dbReference>
<keyword evidence="9" id="KW-1185">Reference proteome</keyword>
<feature type="transmembrane region" description="Helical" evidence="6">
    <location>
        <begin position="66"/>
        <end position="88"/>
    </location>
</feature>
<evidence type="ECO:0000313" key="8">
    <source>
        <dbReference type="EMBL" id="EEP82226.1"/>
    </source>
</evidence>
<keyword evidence="2 6" id="KW-0812">Transmembrane</keyword>
<evidence type="ECO:0000313" key="9">
    <source>
        <dbReference type="Proteomes" id="UP000002058"/>
    </source>
</evidence>
<feature type="region of interest" description="Disordered" evidence="5">
    <location>
        <begin position="25"/>
        <end position="49"/>
    </location>
</feature>
<dbReference type="PANTHER" id="PTHR43341">
    <property type="entry name" value="AMINO ACID PERMEASE"/>
    <property type="match status" value="1"/>
</dbReference>
<organism evidence="8 9">
    <name type="scientific">Uncinocarpus reesii (strain UAMH 1704)</name>
    <dbReference type="NCBI Taxonomy" id="336963"/>
    <lineage>
        <taxon>Eukaryota</taxon>
        <taxon>Fungi</taxon>
        <taxon>Dikarya</taxon>
        <taxon>Ascomycota</taxon>
        <taxon>Pezizomycotina</taxon>
        <taxon>Eurotiomycetes</taxon>
        <taxon>Eurotiomycetidae</taxon>
        <taxon>Onygenales</taxon>
        <taxon>Onygenaceae</taxon>
        <taxon>Uncinocarpus</taxon>
    </lineage>
</organism>
<dbReference type="GO" id="GO:0015171">
    <property type="term" value="F:amino acid transmembrane transporter activity"/>
    <property type="evidence" value="ECO:0007669"/>
    <property type="project" value="TreeGrafter"/>
</dbReference>
<proteinExistence type="predicted"/>
<keyword evidence="3 6" id="KW-1133">Transmembrane helix</keyword>
<dbReference type="EMBL" id="CH476619">
    <property type="protein sequence ID" value="EEP82226.1"/>
    <property type="molecule type" value="Genomic_DNA"/>
</dbReference>
<accession>C4JY40</accession>
<dbReference type="GO" id="GO:0016020">
    <property type="term" value="C:membrane"/>
    <property type="evidence" value="ECO:0007669"/>
    <property type="project" value="UniProtKB-SubCell"/>
</dbReference>
<evidence type="ECO:0000256" key="2">
    <source>
        <dbReference type="ARBA" id="ARBA00022692"/>
    </source>
</evidence>
<dbReference type="VEuPathDB" id="FungiDB:UREG_07091"/>
<dbReference type="OrthoDB" id="3900342at2759"/>
<name>C4JY40_UNCRE</name>
<feature type="domain" description="Amino acid permease/ SLC12A" evidence="7">
    <location>
        <begin position="64"/>
        <end position="216"/>
    </location>
</feature>
<dbReference type="PANTHER" id="PTHR43341:SF35">
    <property type="entry name" value="ACID TRANSPORTER, PUTATIVE-RELATED"/>
    <property type="match status" value="1"/>
</dbReference>
<dbReference type="RefSeq" id="XP_002582318.1">
    <property type="nucleotide sequence ID" value="XM_002582272.1"/>
</dbReference>
<feature type="transmembrane region" description="Helical" evidence="6">
    <location>
        <begin position="124"/>
        <end position="143"/>
    </location>
</feature>
<dbReference type="InterPro" id="IPR004841">
    <property type="entry name" value="AA-permease/SLC12A_dom"/>
</dbReference>
<feature type="transmembrane region" description="Helical" evidence="6">
    <location>
        <begin position="193"/>
        <end position="212"/>
    </location>
</feature>
<protein>
    <recommendedName>
        <fullName evidence="7">Amino acid permease/ SLC12A domain-containing protein</fullName>
    </recommendedName>
</protein>
<sequence length="262" mass="29008">MATPLYSAPAKGSESIIRLTAIGPDRAAESEQSQHAQEPEDEQFDSRRRKESLWRDLGETRINARLFLGSGATLALAGPFGGVLAYLLVGTVISSVVSCLGEMTALMPVNAPVMEFPRRFLDRGVGFAVGWMYWYALAFFFFSEVNCSLRASTRFTFVVIAAHNLVTAARTAKLHYDDGKTSLAWGSGEDVDVHIWFAVFLLVVILINLFPVKWTASPRKLISRYDWDSPYESVKSVFQVKGSDGNVQRQIIGSTGKLLGMW</sequence>
<dbReference type="AlphaFoldDB" id="C4JY40"/>
<comment type="subcellular location">
    <subcellularLocation>
        <location evidence="1">Membrane</location>
        <topology evidence="1">Multi-pass membrane protein</topology>
    </subcellularLocation>
</comment>
<dbReference type="InterPro" id="IPR050524">
    <property type="entry name" value="APC_YAT"/>
</dbReference>
<keyword evidence="4 6" id="KW-0472">Membrane</keyword>
<dbReference type="Pfam" id="PF00324">
    <property type="entry name" value="AA_permease"/>
    <property type="match status" value="1"/>
</dbReference>
<evidence type="ECO:0000256" key="5">
    <source>
        <dbReference type="SAM" id="MobiDB-lite"/>
    </source>
</evidence>